<organism evidence="2 3">
    <name type="scientific">Neorhodopirellula pilleata</name>
    <dbReference type="NCBI Taxonomy" id="2714738"/>
    <lineage>
        <taxon>Bacteria</taxon>
        <taxon>Pseudomonadati</taxon>
        <taxon>Planctomycetota</taxon>
        <taxon>Planctomycetia</taxon>
        <taxon>Pirellulales</taxon>
        <taxon>Pirellulaceae</taxon>
        <taxon>Neorhodopirellula</taxon>
    </lineage>
</organism>
<dbReference type="RefSeq" id="WP_146576166.1">
    <property type="nucleotide sequence ID" value="NZ_SJPM01000001.1"/>
</dbReference>
<gene>
    <name evidence="2" type="ORF">Pla100_06250</name>
</gene>
<keyword evidence="1" id="KW-0472">Membrane</keyword>
<reference evidence="2 3" key="1">
    <citation type="submission" date="2019-02" db="EMBL/GenBank/DDBJ databases">
        <title>Deep-cultivation of Planctomycetes and their phenomic and genomic characterization uncovers novel biology.</title>
        <authorList>
            <person name="Wiegand S."/>
            <person name="Jogler M."/>
            <person name="Boedeker C."/>
            <person name="Pinto D."/>
            <person name="Vollmers J."/>
            <person name="Rivas-Marin E."/>
            <person name="Kohn T."/>
            <person name="Peeters S.H."/>
            <person name="Heuer A."/>
            <person name="Rast P."/>
            <person name="Oberbeckmann S."/>
            <person name="Bunk B."/>
            <person name="Jeske O."/>
            <person name="Meyerdierks A."/>
            <person name="Storesund J.E."/>
            <person name="Kallscheuer N."/>
            <person name="Luecker S."/>
            <person name="Lage O.M."/>
            <person name="Pohl T."/>
            <person name="Merkel B.J."/>
            <person name="Hornburger P."/>
            <person name="Mueller R.-W."/>
            <person name="Bruemmer F."/>
            <person name="Labrenz M."/>
            <person name="Spormann A.M."/>
            <person name="Op Den Camp H."/>
            <person name="Overmann J."/>
            <person name="Amann R."/>
            <person name="Jetten M.S.M."/>
            <person name="Mascher T."/>
            <person name="Medema M.H."/>
            <person name="Devos D.P."/>
            <person name="Kaster A.-K."/>
            <person name="Ovreas L."/>
            <person name="Rohde M."/>
            <person name="Galperin M.Y."/>
            <person name="Jogler C."/>
        </authorList>
    </citation>
    <scope>NUCLEOTIDE SEQUENCE [LARGE SCALE GENOMIC DNA]</scope>
    <source>
        <strain evidence="2 3">Pla100</strain>
    </source>
</reference>
<feature type="transmembrane region" description="Helical" evidence="1">
    <location>
        <begin position="30"/>
        <end position="52"/>
    </location>
</feature>
<dbReference type="OrthoDB" id="9974094at2"/>
<evidence type="ECO:0000313" key="3">
    <source>
        <dbReference type="Proteomes" id="UP000316213"/>
    </source>
</evidence>
<keyword evidence="3" id="KW-1185">Reference proteome</keyword>
<proteinExistence type="predicted"/>
<dbReference type="EMBL" id="SJPM01000001">
    <property type="protein sequence ID" value="TWU03695.1"/>
    <property type="molecule type" value="Genomic_DNA"/>
</dbReference>
<keyword evidence="1" id="KW-0812">Transmembrane</keyword>
<dbReference type="AlphaFoldDB" id="A0A5C6AUM4"/>
<dbReference type="Proteomes" id="UP000316213">
    <property type="component" value="Unassembled WGS sequence"/>
</dbReference>
<name>A0A5C6AUM4_9BACT</name>
<accession>A0A5C6AUM4</accession>
<evidence type="ECO:0000313" key="2">
    <source>
        <dbReference type="EMBL" id="TWU03695.1"/>
    </source>
</evidence>
<sequence>MNPIPVFTVRRRRRPTAHRKPRGGMSAIELVMTTALMFPSIVFFAFLGVRALRVLFTLIGTMIGSPLL</sequence>
<protein>
    <submittedName>
        <fullName evidence="2">Uncharacterized protein</fullName>
    </submittedName>
</protein>
<keyword evidence="1" id="KW-1133">Transmembrane helix</keyword>
<evidence type="ECO:0000256" key="1">
    <source>
        <dbReference type="SAM" id="Phobius"/>
    </source>
</evidence>
<comment type="caution">
    <text evidence="2">The sequence shown here is derived from an EMBL/GenBank/DDBJ whole genome shotgun (WGS) entry which is preliminary data.</text>
</comment>